<dbReference type="EMBL" id="JAPZBT010000004">
    <property type="protein sequence ID" value="KAJ5360190.1"/>
    <property type="molecule type" value="Genomic_DNA"/>
</dbReference>
<reference evidence="1" key="1">
    <citation type="submission" date="2022-12" db="EMBL/GenBank/DDBJ databases">
        <authorList>
            <person name="Petersen C."/>
        </authorList>
    </citation>
    <scope>NUCLEOTIDE SEQUENCE</scope>
    <source>
        <strain evidence="1">IBT 3081</strain>
    </source>
</reference>
<dbReference type="RefSeq" id="XP_056575676.1">
    <property type="nucleotide sequence ID" value="XM_056727104.1"/>
</dbReference>
<keyword evidence="2" id="KW-1185">Reference proteome</keyword>
<dbReference type="Proteomes" id="UP001147752">
    <property type="component" value="Unassembled WGS sequence"/>
</dbReference>
<proteinExistence type="predicted"/>
<accession>A0A9W9UYT8</accession>
<dbReference type="AlphaFoldDB" id="A0A9W9UYT8"/>
<organism evidence="1 2">
    <name type="scientific">Penicillium concentricum</name>
    <dbReference type="NCBI Taxonomy" id="293559"/>
    <lineage>
        <taxon>Eukaryota</taxon>
        <taxon>Fungi</taxon>
        <taxon>Dikarya</taxon>
        <taxon>Ascomycota</taxon>
        <taxon>Pezizomycotina</taxon>
        <taxon>Eurotiomycetes</taxon>
        <taxon>Eurotiomycetidae</taxon>
        <taxon>Eurotiales</taxon>
        <taxon>Aspergillaceae</taxon>
        <taxon>Penicillium</taxon>
    </lineage>
</organism>
<protein>
    <submittedName>
        <fullName evidence="1">Uncharacterized protein</fullName>
    </submittedName>
</protein>
<dbReference type="GeneID" id="81466287"/>
<evidence type="ECO:0000313" key="2">
    <source>
        <dbReference type="Proteomes" id="UP001147752"/>
    </source>
</evidence>
<reference evidence="1" key="2">
    <citation type="journal article" date="2023" name="IMA Fungus">
        <title>Comparative genomic study of the Penicillium genus elucidates a diverse pangenome and 15 lateral gene transfer events.</title>
        <authorList>
            <person name="Petersen C."/>
            <person name="Sorensen T."/>
            <person name="Nielsen M.R."/>
            <person name="Sondergaard T.E."/>
            <person name="Sorensen J.L."/>
            <person name="Fitzpatrick D.A."/>
            <person name="Frisvad J.C."/>
            <person name="Nielsen K.L."/>
        </authorList>
    </citation>
    <scope>NUCLEOTIDE SEQUENCE</scope>
    <source>
        <strain evidence="1">IBT 3081</strain>
    </source>
</reference>
<gene>
    <name evidence="1" type="ORF">N7517_009381</name>
</gene>
<name>A0A9W9UYT8_9EURO</name>
<sequence>MKVKQNAMGSSQNAANASFPVTSVMAIEQTGNLYHTLRYTRLPQKSNMTKLELFKIKTK</sequence>
<comment type="caution">
    <text evidence="1">The sequence shown here is derived from an EMBL/GenBank/DDBJ whole genome shotgun (WGS) entry which is preliminary data.</text>
</comment>
<evidence type="ECO:0000313" key="1">
    <source>
        <dbReference type="EMBL" id="KAJ5360190.1"/>
    </source>
</evidence>